<evidence type="ECO:0000256" key="1">
    <source>
        <dbReference type="ARBA" id="ARBA00004123"/>
    </source>
</evidence>
<comment type="similarity">
    <text evidence="5">Belongs to the BAR homeobox family.</text>
</comment>
<dbReference type="InterPro" id="IPR001356">
    <property type="entry name" value="HD"/>
</dbReference>
<evidence type="ECO:0000256" key="2">
    <source>
        <dbReference type="ARBA" id="ARBA00023125"/>
    </source>
</evidence>
<dbReference type="InterPro" id="IPR020479">
    <property type="entry name" value="HD_metazoa"/>
</dbReference>
<name>A0AAJ7U3Y3_PETMA</name>
<protein>
    <submittedName>
        <fullName evidence="11">Homeobox protein BarH-like 1</fullName>
    </submittedName>
</protein>
<feature type="DNA-binding region" description="Homeobox" evidence="6">
    <location>
        <begin position="133"/>
        <end position="192"/>
    </location>
</feature>
<proteinExistence type="inferred from homology"/>
<feature type="domain" description="Homeobox" evidence="9">
    <location>
        <begin position="131"/>
        <end position="191"/>
    </location>
</feature>
<comment type="subcellular location">
    <subcellularLocation>
        <location evidence="1 6 7">Nucleus</location>
    </subcellularLocation>
</comment>
<keyword evidence="3 6" id="KW-0371">Homeobox</keyword>
<dbReference type="PANTHER" id="PTHR24333">
    <property type="entry name" value="HOMEO BOX HB9 LIKE A-RELATED"/>
    <property type="match status" value="1"/>
</dbReference>
<dbReference type="PROSITE" id="PS50071">
    <property type="entry name" value="HOMEOBOX_2"/>
    <property type="match status" value="1"/>
</dbReference>
<dbReference type="Proteomes" id="UP001318040">
    <property type="component" value="Chromosome 48"/>
</dbReference>
<gene>
    <name evidence="11" type="primary">LOC116952715</name>
</gene>
<evidence type="ECO:0000256" key="5">
    <source>
        <dbReference type="ARBA" id="ARBA00038196"/>
    </source>
</evidence>
<reference evidence="11" key="1">
    <citation type="submission" date="2025-08" db="UniProtKB">
        <authorList>
            <consortium name="RefSeq"/>
        </authorList>
    </citation>
    <scope>IDENTIFICATION</scope>
    <source>
        <tissue evidence="11">Sperm</tissue>
    </source>
</reference>
<organism evidence="10 11">
    <name type="scientific">Petromyzon marinus</name>
    <name type="common">Sea lamprey</name>
    <dbReference type="NCBI Taxonomy" id="7757"/>
    <lineage>
        <taxon>Eukaryota</taxon>
        <taxon>Metazoa</taxon>
        <taxon>Chordata</taxon>
        <taxon>Craniata</taxon>
        <taxon>Vertebrata</taxon>
        <taxon>Cyclostomata</taxon>
        <taxon>Hyperoartia</taxon>
        <taxon>Petromyzontiformes</taxon>
        <taxon>Petromyzontidae</taxon>
        <taxon>Petromyzon</taxon>
    </lineage>
</organism>
<accession>A0AAJ7U3Y3</accession>
<dbReference type="PROSITE" id="PS00027">
    <property type="entry name" value="HOMEOBOX_1"/>
    <property type="match status" value="1"/>
</dbReference>
<dbReference type="AlphaFoldDB" id="A0AAJ7U3Y3"/>
<dbReference type="Pfam" id="PF00046">
    <property type="entry name" value="Homeodomain"/>
    <property type="match status" value="1"/>
</dbReference>
<evidence type="ECO:0000256" key="6">
    <source>
        <dbReference type="PROSITE-ProRule" id="PRU00108"/>
    </source>
</evidence>
<sequence length="264" mass="28507">MEQRQHSGVGSSVLVGGEMSRSSHRYRTFMMDEILSCTAKSPGPPRPAELGTRAASSCPFVYRAPSAAAVFPRPLLASYKFSMVHGAAACPLLSPASGAPTFLGGALVAGTPFPGELRPRADPVAPGIRSKRCRRSRTVFTEPQLLGLERKFEKQKYLSTPDRMDLADSLGLSQLQVKTWYQNRRMKWKKTVLEGGVTDPPTKPKGRPRKSSQPEERRAPQSPPRGQPSVEADLGEGQGEVEGSGRRDPLGGDEPSPPGEADSD</sequence>
<evidence type="ECO:0000313" key="10">
    <source>
        <dbReference type="Proteomes" id="UP001318040"/>
    </source>
</evidence>
<evidence type="ECO:0000313" key="11">
    <source>
        <dbReference type="RefSeq" id="XP_032828210.1"/>
    </source>
</evidence>
<evidence type="ECO:0000259" key="9">
    <source>
        <dbReference type="PROSITE" id="PS50071"/>
    </source>
</evidence>
<evidence type="ECO:0000256" key="3">
    <source>
        <dbReference type="ARBA" id="ARBA00023155"/>
    </source>
</evidence>
<dbReference type="InterPro" id="IPR009057">
    <property type="entry name" value="Homeodomain-like_sf"/>
</dbReference>
<evidence type="ECO:0000256" key="4">
    <source>
        <dbReference type="ARBA" id="ARBA00023242"/>
    </source>
</evidence>
<dbReference type="CDD" id="cd00086">
    <property type="entry name" value="homeodomain"/>
    <property type="match status" value="1"/>
</dbReference>
<evidence type="ECO:0000256" key="7">
    <source>
        <dbReference type="RuleBase" id="RU000682"/>
    </source>
</evidence>
<dbReference type="InterPro" id="IPR050848">
    <property type="entry name" value="Homeobox_TF"/>
</dbReference>
<keyword evidence="4 6" id="KW-0539">Nucleus</keyword>
<feature type="region of interest" description="Disordered" evidence="8">
    <location>
        <begin position="191"/>
        <end position="264"/>
    </location>
</feature>
<dbReference type="InterPro" id="IPR017970">
    <property type="entry name" value="Homeobox_CS"/>
</dbReference>
<dbReference type="SUPFAM" id="SSF46689">
    <property type="entry name" value="Homeodomain-like"/>
    <property type="match status" value="1"/>
</dbReference>
<dbReference type="Gene3D" id="1.10.10.60">
    <property type="entry name" value="Homeodomain-like"/>
    <property type="match status" value="1"/>
</dbReference>
<dbReference type="GO" id="GO:0000981">
    <property type="term" value="F:DNA-binding transcription factor activity, RNA polymerase II-specific"/>
    <property type="evidence" value="ECO:0007669"/>
    <property type="project" value="InterPro"/>
</dbReference>
<dbReference type="GO" id="GO:0003677">
    <property type="term" value="F:DNA binding"/>
    <property type="evidence" value="ECO:0007669"/>
    <property type="project" value="UniProtKB-UniRule"/>
</dbReference>
<dbReference type="PRINTS" id="PR00024">
    <property type="entry name" value="HOMEOBOX"/>
</dbReference>
<keyword evidence="2 6" id="KW-0238">DNA-binding</keyword>
<dbReference type="RefSeq" id="XP_032828210.1">
    <property type="nucleotide sequence ID" value="XM_032972319.1"/>
</dbReference>
<dbReference type="InterPro" id="IPR000047">
    <property type="entry name" value="HTH_motif"/>
</dbReference>
<dbReference type="GO" id="GO:0005634">
    <property type="term" value="C:nucleus"/>
    <property type="evidence" value="ECO:0007669"/>
    <property type="project" value="UniProtKB-SubCell"/>
</dbReference>
<dbReference type="SMART" id="SM00389">
    <property type="entry name" value="HOX"/>
    <property type="match status" value="1"/>
</dbReference>
<keyword evidence="10" id="KW-1185">Reference proteome</keyword>
<dbReference type="PANTHER" id="PTHR24333:SF11">
    <property type="entry name" value="HOMEOBOX PROTEIN BARH-LIKE 1B"/>
    <property type="match status" value="1"/>
</dbReference>
<dbReference type="KEGG" id="pmrn:116952715"/>
<dbReference type="PRINTS" id="PR00031">
    <property type="entry name" value="HTHREPRESSR"/>
</dbReference>
<evidence type="ECO:0000256" key="8">
    <source>
        <dbReference type="SAM" id="MobiDB-lite"/>
    </source>
</evidence>